<gene>
    <name evidence="2" type="ORF">R2D22_26555</name>
</gene>
<dbReference type="RefSeq" id="WP_318107194.1">
    <property type="nucleotide sequence ID" value="NZ_CP137573.1"/>
</dbReference>
<evidence type="ECO:0000313" key="3">
    <source>
        <dbReference type="Proteomes" id="UP001301731"/>
    </source>
</evidence>
<protein>
    <submittedName>
        <fullName evidence="2">GNAT family N-acetyltransferase</fullName>
        <ecNumber evidence="2">2.3.1.-</ecNumber>
    </submittedName>
</protein>
<name>A0ABZ0M0Y7_9ACTN</name>
<organism evidence="2 3">
    <name type="scientific">Streptomyces solicathayae</name>
    <dbReference type="NCBI Taxonomy" id="3081768"/>
    <lineage>
        <taxon>Bacteria</taxon>
        <taxon>Bacillati</taxon>
        <taxon>Actinomycetota</taxon>
        <taxon>Actinomycetes</taxon>
        <taxon>Kitasatosporales</taxon>
        <taxon>Streptomycetaceae</taxon>
        <taxon>Streptomyces</taxon>
    </lineage>
</organism>
<dbReference type="GO" id="GO:0016746">
    <property type="term" value="F:acyltransferase activity"/>
    <property type="evidence" value="ECO:0007669"/>
    <property type="project" value="UniProtKB-KW"/>
</dbReference>
<dbReference type="Pfam" id="PF13673">
    <property type="entry name" value="Acetyltransf_10"/>
    <property type="match status" value="1"/>
</dbReference>
<evidence type="ECO:0000313" key="2">
    <source>
        <dbReference type="EMBL" id="WOX24748.1"/>
    </source>
</evidence>
<keyword evidence="2" id="KW-0012">Acyltransferase</keyword>
<keyword evidence="3" id="KW-1185">Reference proteome</keyword>
<feature type="domain" description="N-acetyltransferase" evidence="1">
    <location>
        <begin position="5"/>
        <end position="171"/>
    </location>
</feature>
<dbReference type="InterPro" id="IPR000182">
    <property type="entry name" value="GNAT_dom"/>
</dbReference>
<sequence length="171" mass="18890">MTTQVTFRQADERDLDLLVGLYEGAARWMARSGSVQWRPGGRGAEYFRGRISEREVWLAYAAEGGPLVGSYELWWDDEPAWGPQPPVAGYVHGLMIDRDTAPAGTGATLLADAEARITAGGRGLARLDCLARVERLRSYYEKAGYRVVGENTGKPQPDGSHNRFTLMEKSL</sequence>
<dbReference type="InterPro" id="IPR016181">
    <property type="entry name" value="Acyl_CoA_acyltransferase"/>
</dbReference>
<dbReference type="SUPFAM" id="SSF55729">
    <property type="entry name" value="Acyl-CoA N-acyltransferases (Nat)"/>
    <property type="match status" value="1"/>
</dbReference>
<dbReference type="Gene3D" id="3.40.630.30">
    <property type="match status" value="1"/>
</dbReference>
<keyword evidence="2" id="KW-0808">Transferase</keyword>
<reference evidence="2 3" key="1">
    <citation type="submission" date="2023-10" db="EMBL/GenBank/DDBJ databases">
        <title>The genome sequence of Streptomyces sp. HUAS YS2.</title>
        <authorList>
            <person name="Mo P."/>
        </authorList>
    </citation>
    <scope>NUCLEOTIDE SEQUENCE [LARGE SCALE GENOMIC DNA]</scope>
    <source>
        <strain evidence="2 3">HUAS YS2</strain>
    </source>
</reference>
<accession>A0ABZ0M0Y7</accession>
<evidence type="ECO:0000259" key="1">
    <source>
        <dbReference type="PROSITE" id="PS51186"/>
    </source>
</evidence>
<dbReference type="EC" id="2.3.1.-" evidence="2"/>
<proteinExistence type="predicted"/>
<dbReference type="EMBL" id="CP137573">
    <property type="protein sequence ID" value="WOX24748.1"/>
    <property type="molecule type" value="Genomic_DNA"/>
</dbReference>
<dbReference type="Proteomes" id="UP001301731">
    <property type="component" value="Chromosome"/>
</dbReference>
<dbReference type="PROSITE" id="PS51186">
    <property type="entry name" value="GNAT"/>
    <property type="match status" value="1"/>
</dbReference>